<proteinExistence type="predicted"/>
<keyword evidence="2" id="KW-0472">Membrane</keyword>
<sequence length="163" mass="17230">MESGSILESIGSEIIGVISPVSICMFLVVLLVYTLSSSSNSSSDPIGTAANLVYVETSSDSTTQKLEGSLLNALVFVILIDVVTFLSVVSRGNRGGRSALVMLVGGVSDSESVEVEMVARGEGSRNRNSGEEYTSVQIESDEIEGESTPLVPNSRERAELYAM</sequence>
<evidence type="ECO:0000256" key="1">
    <source>
        <dbReference type="SAM" id="MobiDB-lite"/>
    </source>
</evidence>
<comment type="caution">
    <text evidence="3">The sequence shown here is derived from an EMBL/GenBank/DDBJ whole genome shotgun (WGS) entry which is preliminary data.</text>
</comment>
<dbReference type="GO" id="GO:0016485">
    <property type="term" value="P:protein processing"/>
    <property type="evidence" value="ECO:0007669"/>
    <property type="project" value="InterPro"/>
</dbReference>
<feature type="transmembrane region" description="Helical" evidence="2">
    <location>
        <begin position="12"/>
        <end position="35"/>
    </location>
</feature>
<evidence type="ECO:0000313" key="3">
    <source>
        <dbReference type="EMBL" id="KAK1382831.1"/>
    </source>
</evidence>
<dbReference type="PANTHER" id="PTHR10202">
    <property type="entry name" value="PRESENILIN"/>
    <property type="match status" value="1"/>
</dbReference>
<gene>
    <name evidence="3" type="ORF">POM88_020566</name>
</gene>
<dbReference type="GO" id="GO:0070765">
    <property type="term" value="C:gamma-secretase complex"/>
    <property type="evidence" value="ECO:0007669"/>
    <property type="project" value="TreeGrafter"/>
</dbReference>
<dbReference type="AlphaFoldDB" id="A0AAD8MRJ2"/>
<keyword evidence="4" id="KW-1185">Reference proteome</keyword>
<feature type="transmembrane region" description="Helical" evidence="2">
    <location>
        <begin position="70"/>
        <end position="89"/>
    </location>
</feature>
<dbReference type="GO" id="GO:0042500">
    <property type="term" value="F:aspartic endopeptidase activity, intramembrane cleaving"/>
    <property type="evidence" value="ECO:0007669"/>
    <property type="project" value="InterPro"/>
</dbReference>
<accession>A0AAD8MRJ2</accession>
<dbReference type="InterPro" id="IPR001108">
    <property type="entry name" value="Peptidase_A22A"/>
</dbReference>
<keyword evidence="2" id="KW-1133">Transmembrane helix</keyword>
<name>A0AAD8MRJ2_9APIA</name>
<dbReference type="Proteomes" id="UP001237642">
    <property type="component" value="Unassembled WGS sequence"/>
</dbReference>
<protein>
    <submittedName>
        <fullName evidence="3">Uncharacterized protein</fullName>
    </submittedName>
</protein>
<reference evidence="3" key="1">
    <citation type="submission" date="2023-02" db="EMBL/GenBank/DDBJ databases">
        <title>Genome of toxic invasive species Heracleum sosnowskyi carries increased number of genes despite the absence of recent whole-genome duplications.</title>
        <authorList>
            <person name="Schelkunov M."/>
            <person name="Shtratnikova V."/>
            <person name="Makarenko M."/>
            <person name="Klepikova A."/>
            <person name="Omelchenko D."/>
            <person name="Novikova G."/>
            <person name="Obukhova E."/>
            <person name="Bogdanov V."/>
            <person name="Penin A."/>
            <person name="Logacheva M."/>
        </authorList>
    </citation>
    <scope>NUCLEOTIDE SEQUENCE</scope>
    <source>
        <strain evidence="3">Hsosn_3</strain>
        <tissue evidence="3">Leaf</tissue>
    </source>
</reference>
<evidence type="ECO:0000313" key="4">
    <source>
        <dbReference type="Proteomes" id="UP001237642"/>
    </source>
</evidence>
<feature type="region of interest" description="Disordered" evidence="1">
    <location>
        <begin position="119"/>
        <end position="163"/>
    </location>
</feature>
<organism evidence="3 4">
    <name type="scientific">Heracleum sosnowskyi</name>
    <dbReference type="NCBI Taxonomy" id="360622"/>
    <lineage>
        <taxon>Eukaryota</taxon>
        <taxon>Viridiplantae</taxon>
        <taxon>Streptophyta</taxon>
        <taxon>Embryophyta</taxon>
        <taxon>Tracheophyta</taxon>
        <taxon>Spermatophyta</taxon>
        <taxon>Magnoliopsida</taxon>
        <taxon>eudicotyledons</taxon>
        <taxon>Gunneridae</taxon>
        <taxon>Pentapetalae</taxon>
        <taxon>asterids</taxon>
        <taxon>campanulids</taxon>
        <taxon>Apiales</taxon>
        <taxon>Apiaceae</taxon>
        <taxon>Apioideae</taxon>
        <taxon>apioid superclade</taxon>
        <taxon>Tordylieae</taxon>
        <taxon>Tordyliinae</taxon>
        <taxon>Heracleum</taxon>
    </lineage>
</organism>
<dbReference type="GO" id="GO:0006509">
    <property type="term" value="P:membrane protein ectodomain proteolysis"/>
    <property type="evidence" value="ECO:0007669"/>
    <property type="project" value="TreeGrafter"/>
</dbReference>
<dbReference type="PANTHER" id="PTHR10202:SF26">
    <property type="entry name" value="PRESENILIN"/>
    <property type="match status" value="1"/>
</dbReference>
<evidence type="ECO:0000256" key="2">
    <source>
        <dbReference type="SAM" id="Phobius"/>
    </source>
</evidence>
<feature type="compositionally biased region" description="Basic and acidic residues" evidence="1">
    <location>
        <begin position="119"/>
        <end position="130"/>
    </location>
</feature>
<feature type="compositionally biased region" description="Basic and acidic residues" evidence="1">
    <location>
        <begin position="154"/>
        <end position="163"/>
    </location>
</feature>
<dbReference type="Pfam" id="PF01080">
    <property type="entry name" value="Presenilin"/>
    <property type="match status" value="1"/>
</dbReference>
<keyword evidence="2" id="KW-0812">Transmembrane</keyword>
<dbReference type="EMBL" id="JAUIZM010000005">
    <property type="protein sequence ID" value="KAK1382831.1"/>
    <property type="molecule type" value="Genomic_DNA"/>
</dbReference>
<reference evidence="3" key="2">
    <citation type="submission" date="2023-05" db="EMBL/GenBank/DDBJ databases">
        <authorList>
            <person name="Schelkunov M.I."/>
        </authorList>
    </citation>
    <scope>NUCLEOTIDE SEQUENCE</scope>
    <source>
        <strain evidence="3">Hsosn_3</strain>
        <tissue evidence="3">Leaf</tissue>
    </source>
</reference>